<evidence type="ECO:0000313" key="2">
    <source>
        <dbReference type="Proteomes" id="UP001165270"/>
    </source>
</evidence>
<dbReference type="Proteomes" id="UP001165270">
    <property type="component" value="Unassembled WGS sequence"/>
</dbReference>
<keyword evidence="2" id="KW-1185">Reference proteome</keyword>
<gene>
    <name evidence="1" type="ORF">MQN93_42910</name>
</gene>
<protein>
    <submittedName>
        <fullName evidence="1">Uncharacterized protein</fullName>
    </submittedName>
</protein>
<proteinExistence type="predicted"/>
<comment type="caution">
    <text evidence="1">The sequence shown here is derived from an EMBL/GenBank/DDBJ whole genome shotgun (WGS) entry which is preliminary data.</text>
</comment>
<organism evidence="1 2">
    <name type="scientific">Streptomyces spinosisporus</name>
    <dbReference type="NCBI Taxonomy" id="2927582"/>
    <lineage>
        <taxon>Bacteria</taxon>
        <taxon>Bacillati</taxon>
        <taxon>Actinomycetota</taxon>
        <taxon>Actinomycetes</taxon>
        <taxon>Kitasatosporales</taxon>
        <taxon>Streptomycetaceae</taxon>
        <taxon>Streptomyces</taxon>
    </lineage>
</organism>
<dbReference type="RefSeq" id="WP_242713785.1">
    <property type="nucleotide sequence ID" value="NZ_JALDAX010000036.1"/>
</dbReference>
<dbReference type="EMBL" id="JALDAX010000036">
    <property type="protein sequence ID" value="MCI3246454.1"/>
    <property type="molecule type" value="Genomic_DNA"/>
</dbReference>
<reference evidence="1" key="1">
    <citation type="submission" date="2022-03" db="EMBL/GenBank/DDBJ databases">
        <title>Streptomyces 7R015 and 7R016 isolated from Barleria lupulina in Thailand.</title>
        <authorList>
            <person name="Kanchanasin P."/>
            <person name="Phongsopitanun W."/>
            <person name="Tanasupawat S."/>
        </authorList>
    </citation>
    <scope>NUCLEOTIDE SEQUENCE</scope>
    <source>
        <strain evidence="1">7R016</strain>
    </source>
</reference>
<sequence>MRWTVPVPQTYLATITRTSTPHVVWARYPCLYRSTATERDPADGMYGFITRMLD</sequence>
<accession>A0ABS9XWJ5</accession>
<name>A0ABS9XWJ5_9ACTN</name>
<evidence type="ECO:0000313" key="1">
    <source>
        <dbReference type="EMBL" id="MCI3246454.1"/>
    </source>
</evidence>